<dbReference type="RefSeq" id="WP_150157816.1">
    <property type="nucleotide sequence ID" value="NZ_CP043960.1"/>
</dbReference>
<protein>
    <recommendedName>
        <fullName evidence="1">HNH nuclease domain-containing protein</fullName>
    </recommendedName>
</protein>
<dbReference type="InterPro" id="IPR003615">
    <property type="entry name" value="HNH_nuc"/>
</dbReference>
<keyword evidence="3" id="KW-1185">Reference proteome</keyword>
<dbReference type="Gene3D" id="1.10.30.50">
    <property type="match status" value="1"/>
</dbReference>
<gene>
    <name evidence="2" type="ORF">F3L20_33640</name>
</gene>
<accession>A0ABX6A375</accession>
<sequence length="339" mass="36888">MIPLQRVDISTQAQSLLTRWTQRVESAGATGQAARELWGDAKAPKKHVRSALESMARGAVRCMYCDDSRGTDIDHFEPLERAPLRAFVWVNHLLACSFCNSNTKNRKYPVDANGDCLLVDPTAEDPADHLTLRLSVGTYDPLSPKGDETIRVFGLNRAELVKGRVDAFVRACSILRDWHGLRRNAPSEAERVAQALLDSPFIDVVHAMTRLKPSVAAIVVGQATVPALDAWRAAHSLSFRVGQPRVCGGAADADCIDDTLADDGHSCQGRAGRRGNDERVITMQNYCLTWTDSIGTPRSSAVAYDEPSAQDRKAALESSGCTSVEIVAVRPGELPEPRG</sequence>
<keyword evidence="2" id="KW-0614">Plasmid</keyword>
<evidence type="ECO:0000313" key="2">
    <source>
        <dbReference type="EMBL" id="QER90542.1"/>
    </source>
</evidence>
<dbReference type="Proteomes" id="UP000324308">
    <property type="component" value="Plasmid unnamed1"/>
</dbReference>
<dbReference type="EMBL" id="CP043960">
    <property type="protein sequence ID" value="QER90542.1"/>
    <property type="molecule type" value="Genomic_DNA"/>
</dbReference>
<organism evidence="2 3">
    <name type="scientific">Streptomyces tendae</name>
    <dbReference type="NCBI Taxonomy" id="1932"/>
    <lineage>
        <taxon>Bacteria</taxon>
        <taxon>Bacillati</taxon>
        <taxon>Actinomycetota</taxon>
        <taxon>Actinomycetes</taxon>
        <taxon>Kitasatosporales</taxon>
        <taxon>Streptomycetaceae</taxon>
        <taxon>Streptomyces</taxon>
    </lineage>
</organism>
<geneLocation type="plasmid" evidence="2 3">
    <name>unnamed1</name>
</geneLocation>
<reference evidence="2 3" key="1">
    <citation type="submission" date="2019-09" db="EMBL/GenBank/DDBJ databases">
        <title>Draft genome sequence of the Ebosin-producing strain Streptomyces sp. 139.</title>
        <authorList>
            <person name="Ai L."/>
            <person name="Geng M."/>
            <person name="Ma M."/>
            <person name="Bai L."/>
        </authorList>
    </citation>
    <scope>NUCLEOTIDE SEQUENCE [LARGE SCALE GENOMIC DNA]</scope>
    <source>
        <strain evidence="2 3">139</strain>
        <plasmid evidence="2 3">unnamed1</plasmid>
    </source>
</reference>
<evidence type="ECO:0000259" key="1">
    <source>
        <dbReference type="SMART" id="SM00507"/>
    </source>
</evidence>
<proteinExistence type="predicted"/>
<feature type="domain" description="HNH nuclease" evidence="1">
    <location>
        <begin position="47"/>
        <end position="101"/>
    </location>
</feature>
<name>A0ABX6A375_STRTE</name>
<evidence type="ECO:0000313" key="3">
    <source>
        <dbReference type="Proteomes" id="UP000324308"/>
    </source>
</evidence>
<dbReference type="SMART" id="SM00507">
    <property type="entry name" value="HNHc"/>
    <property type="match status" value="1"/>
</dbReference>